<dbReference type="InterPro" id="IPR037175">
    <property type="entry name" value="KFase_sf"/>
</dbReference>
<dbReference type="KEGG" id="dap:Dacet_2354"/>
<dbReference type="PANTHER" id="PTHR31118">
    <property type="entry name" value="CYCLASE-LIKE PROTEIN 2"/>
    <property type="match status" value="1"/>
</dbReference>
<reference evidence="1 2" key="1">
    <citation type="journal article" date="2010" name="Stand. Genomic Sci.">
        <title>Complete genome sequence of Denitrovibrio acetiphilus type strain (N2460).</title>
        <authorList>
            <person name="Kiss H."/>
            <person name="Lang E."/>
            <person name="Lapidus A."/>
            <person name="Copeland A."/>
            <person name="Nolan M."/>
            <person name="Glavina Del Rio T."/>
            <person name="Chen F."/>
            <person name="Lucas S."/>
            <person name="Tice H."/>
            <person name="Cheng J.F."/>
            <person name="Han C."/>
            <person name="Goodwin L."/>
            <person name="Pitluck S."/>
            <person name="Liolios K."/>
            <person name="Pati A."/>
            <person name="Ivanova N."/>
            <person name="Mavromatis K."/>
            <person name="Chen A."/>
            <person name="Palaniappan K."/>
            <person name="Land M."/>
            <person name="Hauser L."/>
            <person name="Chang Y.J."/>
            <person name="Jeffries C.D."/>
            <person name="Detter J.C."/>
            <person name="Brettin T."/>
            <person name="Spring S."/>
            <person name="Rohde M."/>
            <person name="Goker M."/>
            <person name="Woyke T."/>
            <person name="Bristow J."/>
            <person name="Eisen J.A."/>
            <person name="Markowitz V."/>
            <person name="Hugenholtz P."/>
            <person name="Kyrpides N.C."/>
            <person name="Klenk H.P."/>
        </authorList>
    </citation>
    <scope>NUCLEOTIDE SEQUENCE [LARGE SCALE GENOMIC DNA]</scope>
    <source>
        <strain evidence="2">DSM 12809 / NBRC 114555 / N2460</strain>
    </source>
</reference>
<organism evidence="1 2">
    <name type="scientific">Denitrovibrio acetiphilus (strain DSM 12809 / NBRC 114555 / N2460)</name>
    <dbReference type="NCBI Taxonomy" id="522772"/>
    <lineage>
        <taxon>Bacteria</taxon>
        <taxon>Pseudomonadati</taxon>
        <taxon>Deferribacterota</taxon>
        <taxon>Deferribacteres</taxon>
        <taxon>Deferribacterales</taxon>
        <taxon>Geovibrionaceae</taxon>
        <taxon>Denitrovibrio</taxon>
    </lineage>
</organism>
<evidence type="ECO:0000313" key="1">
    <source>
        <dbReference type="EMBL" id="ADD69116.1"/>
    </source>
</evidence>
<protein>
    <submittedName>
        <fullName evidence="1">Cyclase family protein</fullName>
    </submittedName>
</protein>
<name>D4H3L4_DENA2</name>
<dbReference type="Pfam" id="PF04199">
    <property type="entry name" value="Cyclase"/>
    <property type="match status" value="1"/>
</dbReference>
<dbReference type="Gene3D" id="3.50.30.50">
    <property type="entry name" value="Putative cyclase"/>
    <property type="match status" value="1"/>
</dbReference>
<dbReference type="OrthoDB" id="9796085at2"/>
<dbReference type="AlphaFoldDB" id="D4H3L4"/>
<dbReference type="EMBL" id="CP001968">
    <property type="protein sequence ID" value="ADD69116.1"/>
    <property type="molecule type" value="Genomic_DNA"/>
</dbReference>
<dbReference type="Proteomes" id="UP000002012">
    <property type="component" value="Chromosome"/>
</dbReference>
<dbReference type="PANTHER" id="PTHR31118:SF12">
    <property type="entry name" value="CYCLASE-LIKE PROTEIN 2"/>
    <property type="match status" value="1"/>
</dbReference>
<sequence length="210" mass="23265">MEMIDLTHMIKEGMPVYPGTLSPEIKVETTIASEGFEERLITIFSHTGTHMDAPSHILDGRRSLSDFDISDFAGHAVMIDVRGMDTVSASYIRSYEKELRGAHFAVLFSGWSSKWGEQSYFENYPVLEADAAGVLAASGVKGVAVDMISVDPVDTVTFENHKIFLNRNMIIVENLTNLHLLEGKEFVLNCIPLRIEYGDGSPVRAFAMMG</sequence>
<gene>
    <name evidence="1" type="ordered locus">Dacet_2354</name>
</gene>
<dbReference type="GO" id="GO:0004061">
    <property type="term" value="F:arylformamidase activity"/>
    <property type="evidence" value="ECO:0007669"/>
    <property type="project" value="InterPro"/>
</dbReference>
<dbReference type="RefSeq" id="WP_013011618.1">
    <property type="nucleotide sequence ID" value="NC_013943.1"/>
</dbReference>
<dbReference type="GO" id="GO:0019441">
    <property type="term" value="P:L-tryptophan catabolic process to kynurenine"/>
    <property type="evidence" value="ECO:0007669"/>
    <property type="project" value="InterPro"/>
</dbReference>
<proteinExistence type="predicted"/>
<dbReference type="InterPro" id="IPR007325">
    <property type="entry name" value="KFase/CYL"/>
</dbReference>
<keyword evidence="2" id="KW-1185">Reference proteome</keyword>
<dbReference type="HOGENOM" id="CLU_030671_3_0_0"/>
<dbReference type="eggNOG" id="COG1878">
    <property type="taxonomic scope" value="Bacteria"/>
</dbReference>
<dbReference type="STRING" id="522772.Dacet_2354"/>
<dbReference type="SUPFAM" id="SSF102198">
    <property type="entry name" value="Putative cyclase"/>
    <property type="match status" value="1"/>
</dbReference>
<dbReference type="InParanoid" id="D4H3L4"/>
<evidence type="ECO:0000313" key="2">
    <source>
        <dbReference type="Proteomes" id="UP000002012"/>
    </source>
</evidence>
<accession>D4H3L4</accession>
<dbReference type="PaxDb" id="522772-Dacet_2354"/>